<dbReference type="InterPro" id="IPR029063">
    <property type="entry name" value="SAM-dependent_MTases_sf"/>
</dbReference>
<accession>A0ABW0LKJ1</accession>
<dbReference type="GO" id="GO:0032259">
    <property type="term" value="P:methylation"/>
    <property type="evidence" value="ECO:0007669"/>
    <property type="project" value="UniProtKB-KW"/>
</dbReference>
<gene>
    <name evidence="2" type="ORF">ACFPM4_11690</name>
</gene>
<dbReference type="PRINTS" id="PR00996">
    <property type="entry name" value="CHERMTFRASE"/>
</dbReference>
<dbReference type="Gene3D" id="3.40.50.150">
    <property type="entry name" value="Vaccinia Virus protein VP39"/>
    <property type="match status" value="1"/>
</dbReference>
<dbReference type="PROSITE" id="PS50123">
    <property type="entry name" value="CHER"/>
    <property type="match status" value="1"/>
</dbReference>
<comment type="caution">
    <text evidence="2">The sequence shown here is derived from an EMBL/GenBank/DDBJ whole genome shotgun (WGS) entry which is preliminary data.</text>
</comment>
<reference evidence="3" key="1">
    <citation type="journal article" date="2019" name="Int. J. Syst. Evol. Microbiol.">
        <title>The Global Catalogue of Microorganisms (GCM) 10K type strain sequencing project: providing services to taxonomists for standard genome sequencing and annotation.</title>
        <authorList>
            <consortium name="The Broad Institute Genomics Platform"/>
            <consortium name="The Broad Institute Genome Sequencing Center for Infectious Disease"/>
            <person name="Wu L."/>
            <person name="Ma J."/>
        </authorList>
    </citation>
    <scope>NUCLEOTIDE SEQUENCE [LARGE SCALE GENOMIC DNA]</scope>
    <source>
        <strain evidence="3">CGMCC 1.12237</strain>
    </source>
</reference>
<dbReference type="RefSeq" id="WP_382352085.1">
    <property type="nucleotide sequence ID" value="NZ_JBHSMC010000014.1"/>
</dbReference>
<sequence length="289" mass="33974">MGNGTSMEETMNTNISEAEELEKIEIQLLLQALYEWYGFDYRDYAYNSMKRRIWHRVHSEKLTTITSLLDKVLRDPQCLQRLLADFSINVTEMFRDPLFFLEFREKVVPMLRTYPSIRIWHAGCSTGEEVYSMAMLLQEEGLYDKTKIYATDINANVLKSAKNGIFPLEYMKKYTSNYLQAGGNRAFSDYYSVVHNGVKFHPYLTKNIVFAQHNLVVDRSFNEFHVILCRNVLIYFNKSLQKKVHELFYESLGMFGILGLGDKETIHYTDVTSRYEEISVKQKLYKKVK</sequence>
<dbReference type="PANTHER" id="PTHR24422">
    <property type="entry name" value="CHEMOTAXIS PROTEIN METHYLTRANSFERASE"/>
    <property type="match status" value="1"/>
</dbReference>
<dbReference type="InterPro" id="IPR050903">
    <property type="entry name" value="Bact_Chemotaxis_MeTrfase"/>
</dbReference>
<evidence type="ECO:0000259" key="1">
    <source>
        <dbReference type="PROSITE" id="PS50123"/>
    </source>
</evidence>
<keyword evidence="2" id="KW-0489">Methyltransferase</keyword>
<keyword evidence="3" id="KW-1185">Reference proteome</keyword>
<protein>
    <submittedName>
        <fullName evidence="2">CheR family methyltransferase</fullName>
    </submittedName>
</protein>
<evidence type="ECO:0000313" key="3">
    <source>
        <dbReference type="Proteomes" id="UP001596147"/>
    </source>
</evidence>
<dbReference type="InterPro" id="IPR022642">
    <property type="entry name" value="CheR_C"/>
</dbReference>
<dbReference type="PANTHER" id="PTHR24422:SF8">
    <property type="entry name" value="CHEMOTAXIS PROTEIN"/>
    <property type="match status" value="1"/>
</dbReference>
<feature type="domain" description="CheR-type methyltransferase" evidence="1">
    <location>
        <begin position="14"/>
        <end position="266"/>
    </location>
</feature>
<keyword evidence="2" id="KW-0808">Transferase</keyword>
<name>A0ABW0LKJ1_9BACI</name>
<dbReference type="Proteomes" id="UP001596147">
    <property type="component" value="Unassembled WGS sequence"/>
</dbReference>
<dbReference type="InterPro" id="IPR000780">
    <property type="entry name" value="CheR_MeTrfase"/>
</dbReference>
<dbReference type="EMBL" id="JBHSMC010000014">
    <property type="protein sequence ID" value="MFC5465412.1"/>
    <property type="molecule type" value="Genomic_DNA"/>
</dbReference>
<dbReference type="Pfam" id="PF03705">
    <property type="entry name" value="CheR_N"/>
    <property type="match status" value="1"/>
</dbReference>
<dbReference type="Pfam" id="PF01739">
    <property type="entry name" value="CheR"/>
    <property type="match status" value="1"/>
</dbReference>
<proteinExistence type="predicted"/>
<dbReference type="GO" id="GO:0008168">
    <property type="term" value="F:methyltransferase activity"/>
    <property type="evidence" value="ECO:0007669"/>
    <property type="project" value="UniProtKB-KW"/>
</dbReference>
<dbReference type="InterPro" id="IPR022641">
    <property type="entry name" value="CheR_N"/>
</dbReference>
<dbReference type="SUPFAM" id="SSF47757">
    <property type="entry name" value="Chemotaxis receptor methyltransferase CheR, N-terminal domain"/>
    <property type="match status" value="1"/>
</dbReference>
<dbReference type="SMART" id="SM00138">
    <property type="entry name" value="MeTrc"/>
    <property type="match status" value="1"/>
</dbReference>
<organism evidence="2 3">
    <name type="scientific">Lederbergia graminis</name>
    <dbReference type="NCBI Taxonomy" id="735518"/>
    <lineage>
        <taxon>Bacteria</taxon>
        <taxon>Bacillati</taxon>
        <taxon>Bacillota</taxon>
        <taxon>Bacilli</taxon>
        <taxon>Bacillales</taxon>
        <taxon>Bacillaceae</taxon>
        <taxon>Lederbergia</taxon>
    </lineage>
</organism>
<dbReference type="SUPFAM" id="SSF53335">
    <property type="entry name" value="S-adenosyl-L-methionine-dependent methyltransferases"/>
    <property type="match status" value="1"/>
</dbReference>
<evidence type="ECO:0000313" key="2">
    <source>
        <dbReference type="EMBL" id="MFC5465412.1"/>
    </source>
</evidence>